<organism evidence="2 3">
    <name type="scientific">Mytilus edulis</name>
    <name type="common">Blue mussel</name>
    <dbReference type="NCBI Taxonomy" id="6550"/>
    <lineage>
        <taxon>Eukaryota</taxon>
        <taxon>Metazoa</taxon>
        <taxon>Spiralia</taxon>
        <taxon>Lophotrochozoa</taxon>
        <taxon>Mollusca</taxon>
        <taxon>Bivalvia</taxon>
        <taxon>Autobranchia</taxon>
        <taxon>Pteriomorphia</taxon>
        <taxon>Mytilida</taxon>
        <taxon>Mytiloidea</taxon>
        <taxon>Mytilidae</taxon>
        <taxon>Mytilinae</taxon>
        <taxon>Mytilus</taxon>
    </lineage>
</organism>
<dbReference type="AlphaFoldDB" id="A0A8S3TRV6"/>
<comment type="caution">
    <text evidence="2">The sequence shown here is derived from an EMBL/GenBank/DDBJ whole genome shotgun (WGS) entry which is preliminary data.</text>
</comment>
<evidence type="ECO:0000313" key="3">
    <source>
        <dbReference type="Proteomes" id="UP000683360"/>
    </source>
</evidence>
<reference evidence="2" key="1">
    <citation type="submission" date="2021-03" db="EMBL/GenBank/DDBJ databases">
        <authorList>
            <person name="Bekaert M."/>
        </authorList>
    </citation>
    <scope>NUCLEOTIDE SEQUENCE</scope>
</reference>
<protein>
    <recommendedName>
        <fullName evidence="1">Novel STAND NTPase 3 domain-containing protein</fullName>
    </recommendedName>
</protein>
<sequence>MEKEQCLIITGCQGSGKSSLAYFAALTYEKKNFTILPVSNPYDILTSNLSESKAVFILDDVVGKHALNAKKMYSLEFGMSEVEKILFRNRQNLKLIITCCSNIFESSNLLSITSAFHLNLHSNELTLSSDERKELLRMYSNESILKSELSDEILLSHDNLPFVCSFCSNYSCDITNYFDNPQEIILKDLKEKIQKNEKLFVSLALLVVCNDKINENSLKNRITAT</sequence>
<dbReference type="InterPro" id="IPR027417">
    <property type="entry name" value="P-loop_NTPase"/>
</dbReference>
<dbReference type="SUPFAM" id="SSF52540">
    <property type="entry name" value="P-loop containing nucleoside triphosphate hydrolases"/>
    <property type="match status" value="1"/>
</dbReference>
<dbReference type="InterPro" id="IPR049050">
    <property type="entry name" value="nSTAND3"/>
</dbReference>
<dbReference type="Proteomes" id="UP000683360">
    <property type="component" value="Unassembled WGS sequence"/>
</dbReference>
<gene>
    <name evidence="2" type="ORF">MEDL_46614</name>
</gene>
<proteinExistence type="predicted"/>
<name>A0A8S3TRV6_MYTED</name>
<dbReference type="Pfam" id="PF20720">
    <property type="entry name" value="nSTAND3"/>
    <property type="match status" value="1"/>
</dbReference>
<evidence type="ECO:0000313" key="2">
    <source>
        <dbReference type="EMBL" id="CAG2233969.1"/>
    </source>
</evidence>
<dbReference type="EMBL" id="CAJPWZ010002222">
    <property type="protein sequence ID" value="CAG2233969.1"/>
    <property type="molecule type" value="Genomic_DNA"/>
</dbReference>
<accession>A0A8S3TRV6</accession>
<feature type="domain" description="Novel STAND NTPase 3" evidence="1">
    <location>
        <begin position="2"/>
        <end position="137"/>
    </location>
</feature>
<keyword evidence="3" id="KW-1185">Reference proteome</keyword>
<evidence type="ECO:0000259" key="1">
    <source>
        <dbReference type="Pfam" id="PF20720"/>
    </source>
</evidence>
<dbReference type="OrthoDB" id="8954335at2759"/>